<evidence type="ECO:0000313" key="4">
    <source>
        <dbReference type="Proteomes" id="UP000183760"/>
    </source>
</evidence>
<evidence type="ECO:0000259" key="1">
    <source>
        <dbReference type="Pfam" id="PF13649"/>
    </source>
</evidence>
<dbReference type="EMBL" id="FOIB01000001">
    <property type="protein sequence ID" value="SET05437.1"/>
    <property type="molecule type" value="Genomic_DNA"/>
</dbReference>
<protein>
    <submittedName>
        <fullName evidence="3">Ubiquinone/menaquinone biosynthesis C-methylase UbiE</fullName>
    </submittedName>
</protein>
<dbReference type="PANTHER" id="PTHR43591:SF24">
    <property type="entry name" value="2-METHOXY-6-POLYPRENYL-1,4-BENZOQUINOL METHYLASE, MITOCHONDRIAL"/>
    <property type="match status" value="1"/>
</dbReference>
<dbReference type="STRING" id="1334629.MFUL124B02_05795"/>
<reference evidence="3 4" key="1">
    <citation type="submission" date="2016-10" db="EMBL/GenBank/DDBJ databases">
        <authorList>
            <person name="Varghese N."/>
            <person name="Submissions S."/>
        </authorList>
    </citation>
    <scope>NUCLEOTIDE SEQUENCE [LARGE SCALE GENOMIC DNA]</scope>
    <source>
        <strain evidence="3 4">DSM 16525</strain>
    </source>
</reference>
<evidence type="ECO:0000313" key="3">
    <source>
        <dbReference type="EMBL" id="SET05437.1"/>
    </source>
</evidence>
<keyword evidence="4" id="KW-1185">Reference proteome</keyword>
<dbReference type="AlphaFoldDB" id="A0A511SU89"/>
<accession>A0A511SU89</accession>
<gene>
    <name evidence="2" type="ORF">MFU01_05210</name>
    <name evidence="3" type="ORF">SAMN05443572_101968</name>
</gene>
<sequence>MTTGTPSPQDQEALWKGPAGHAWVDTREVLEQLFKPFEALFIEAVRAAGAHRVLDVGCGTGSTTLAVARHLGSTGQCVGLDVSTPMLAVAREQAEAQHVAARFIDANAETHAFEPASFDLVMSRFGVMFFDDPVRAFSNLRRAATGDARLCCIAWRSPEENPFMTTAEKAAAPYLTNIPPRIPDAPGQFAFADPNRVQRILEQSGWMDITLRAIDVPCTMPARSLAQYVTRLGPVGRVIQELDEQARAKLVDTLLAAFSPFVHGDEVRLTAACWRIEARAPSVAT</sequence>
<dbReference type="InterPro" id="IPR029063">
    <property type="entry name" value="SAM-dependent_MTases_sf"/>
</dbReference>
<feature type="domain" description="Methyltransferase" evidence="1">
    <location>
        <begin position="53"/>
        <end position="143"/>
    </location>
</feature>
<dbReference type="Gene3D" id="3.40.50.150">
    <property type="entry name" value="Vaccinia Virus protein VP39"/>
    <property type="match status" value="1"/>
</dbReference>
<name>A0A511SU89_MYXFU</name>
<dbReference type="SUPFAM" id="SSF53335">
    <property type="entry name" value="S-adenosyl-L-methionine-dependent methyltransferases"/>
    <property type="match status" value="1"/>
</dbReference>
<dbReference type="CDD" id="cd02440">
    <property type="entry name" value="AdoMet_MTases"/>
    <property type="match status" value="1"/>
</dbReference>
<dbReference type="RefSeq" id="WP_074949330.1">
    <property type="nucleotide sequence ID" value="NZ_BJXR01000009.1"/>
</dbReference>
<keyword evidence="3" id="KW-0830">Ubiquinone</keyword>
<dbReference type="Proteomes" id="UP000183760">
    <property type="component" value="Unassembled WGS sequence"/>
</dbReference>
<proteinExistence type="predicted"/>
<organism evidence="2 5">
    <name type="scientific">Myxococcus fulvus</name>
    <dbReference type="NCBI Taxonomy" id="33"/>
    <lineage>
        <taxon>Bacteria</taxon>
        <taxon>Pseudomonadati</taxon>
        <taxon>Myxococcota</taxon>
        <taxon>Myxococcia</taxon>
        <taxon>Myxococcales</taxon>
        <taxon>Cystobacterineae</taxon>
        <taxon>Myxococcaceae</taxon>
        <taxon>Myxococcus</taxon>
    </lineage>
</organism>
<dbReference type="Pfam" id="PF13649">
    <property type="entry name" value="Methyltransf_25"/>
    <property type="match status" value="1"/>
</dbReference>
<dbReference type="OrthoDB" id="9777638at2"/>
<dbReference type="EMBL" id="BJXR01000009">
    <property type="protein sequence ID" value="GEN05484.1"/>
    <property type="molecule type" value="Genomic_DNA"/>
</dbReference>
<dbReference type="InterPro" id="IPR041698">
    <property type="entry name" value="Methyltransf_25"/>
</dbReference>
<dbReference type="Proteomes" id="UP000321514">
    <property type="component" value="Unassembled WGS sequence"/>
</dbReference>
<dbReference type="GO" id="GO:0008168">
    <property type="term" value="F:methyltransferase activity"/>
    <property type="evidence" value="ECO:0007669"/>
    <property type="project" value="TreeGrafter"/>
</dbReference>
<reference evidence="2 5" key="2">
    <citation type="submission" date="2019-07" db="EMBL/GenBank/DDBJ databases">
        <title>Whole genome shotgun sequence of Myxococcus fulvus NBRC 100333.</title>
        <authorList>
            <person name="Hosoyama A."/>
            <person name="Uohara A."/>
            <person name="Ohji S."/>
            <person name="Ichikawa N."/>
        </authorList>
    </citation>
    <scope>NUCLEOTIDE SEQUENCE [LARGE SCALE GENOMIC DNA]</scope>
    <source>
        <strain evidence="2 5">NBRC 100333</strain>
    </source>
</reference>
<comment type="caution">
    <text evidence="2">The sequence shown here is derived from an EMBL/GenBank/DDBJ whole genome shotgun (WGS) entry which is preliminary data.</text>
</comment>
<evidence type="ECO:0000313" key="2">
    <source>
        <dbReference type="EMBL" id="GEN05484.1"/>
    </source>
</evidence>
<evidence type="ECO:0000313" key="5">
    <source>
        <dbReference type="Proteomes" id="UP000321514"/>
    </source>
</evidence>
<dbReference type="PANTHER" id="PTHR43591">
    <property type="entry name" value="METHYLTRANSFERASE"/>
    <property type="match status" value="1"/>
</dbReference>